<dbReference type="InterPro" id="IPR010099">
    <property type="entry name" value="SDR39U1"/>
</dbReference>
<dbReference type="InterPro" id="IPR023393">
    <property type="entry name" value="START-like_dom_sf"/>
</dbReference>
<comment type="similarity">
    <text evidence="1">Belongs to the NAD(P)-dependent epimerase/dehydratase family. SDR39U1 subfamily.</text>
</comment>
<dbReference type="PANTHER" id="PTHR11092:SF0">
    <property type="entry name" value="EPIMERASE FAMILY PROTEIN SDR39U1"/>
    <property type="match status" value="1"/>
</dbReference>
<dbReference type="EMBL" id="RKRA01000001">
    <property type="protein sequence ID" value="RPF28896.1"/>
    <property type="molecule type" value="Genomic_DNA"/>
</dbReference>
<proteinExistence type="inferred from homology"/>
<dbReference type="InterPro" id="IPR036291">
    <property type="entry name" value="NAD(P)-bd_dom_sf"/>
</dbReference>
<dbReference type="Pfam" id="PF01370">
    <property type="entry name" value="Epimerase"/>
    <property type="match status" value="1"/>
</dbReference>
<dbReference type="SUPFAM" id="SSF55961">
    <property type="entry name" value="Bet v1-like"/>
    <property type="match status" value="1"/>
</dbReference>
<sequence length="500" mass="52766">MVLAVGRARDARACHDGDVAHIEHSTALPYPRERVFAWFERPGALVRLTPPFAGSVLSEPDDGLRDGSEARLAVGAPGVLGTGLGALAAALPLPSALPGWLRRGQVESTGRHDSYDPPRGFRVTTTGPFGRIVHEHRFVESDGGGTVLHESVDVVAPRESDLVAGTLVPTLRRVLEYRAVQLRDDLAFHAAHADAGPRTIAVAGASGLIGTQLCALLSVGGHRVLRLVRRPAETSDEISWDPAAGRLDPEALRDVDAVVNLAGRSIGGRFTAAAKDEILTSRAEGTLLIARALADLAGDGRRRAFVCASGIGYYGTDPHGDGDDAPLTEDSPSGAGFLALVCREWEGATEPAEKAGVRVVNVRTGLVQSPAEGSLSRLLPLFAVGLGGPLDREQWQSWISVDDVVSVYAHAVLTDDLAGPLNAVGPEPVRGAEYARTLGKVLRRPALVPVPSFGPRLVVGSEGAQELAYASQRVSSDRLEASGYTFRHRTLGAALRHVLP</sequence>
<evidence type="ECO:0000256" key="1">
    <source>
        <dbReference type="ARBA" id="ARBA00009353"/>
    </source>
</evidence>
<dbReference type="Proteomes" id="UP000280726">
    <property type="component" value="Unassembled WGS sequence"/>
</dbReference>
<comment type="caution">
    <text evidence="4">The sequence shown here is derived from an EMBL/GenBank/DDBJ whole genome shotgun (WGS) entry which is preliminary data.</text>
</comment>
<accession>A0A3N4ZAE2</accession>
<dbReference type="InterPro" id="IPR013549">
    <property type="entry name" value="DUF1731"/>
</dbReference>
<feature type="domain" description="NAD-dependent epimerase/dehydratase" evidence="2">
    <location>
        <begin position="200"/>
        <end position="414"/>
    </location>
</feature>
<dbReference type="NCBIfam" id="TIGR01777">
    <property type="entry name" value="yfcH"/>
    <property type="match status" value="1"/>
</dbReference>
<gene>
    <name evidence="4" type="ORF">EDD32_3446</name>
</gene>
<dbReference type="InterPro" id="IPR001509">
    <property type="entry name" value="Epimerase_deHydtase"/>
</dbReference>
<dbReference type="Gene3D" id="3.40.50.720">
    <property type="entry name" value="NAD(P)-binding Rossmann-like Domain"/>
    <property type="match status" value="1"/>
</dbReference>
<evidence type="ECO:0000259" key="2">
    <source>
        <dbReference type="Pfam" id="PF01370"/>
    </source>
</evidence>
<evidence type="ECO:0000259" key="3">
    <source>
        <dbReference type="Pfam" id="PF08338"/>
    </source>
</evidence>
<dbReference type="AlphaFoldDB" id="A0A3N4ZAE2"/>
<evidence type="ECO:0000313" key="5">
    <source>
        <dbReference type="Proteomes" id="UP000280726"/>
    </source>
</evidence>
<dbReference type="Pfam" id="PF08338">
    <property type="entry name" value="DUF1731"/>
    <property type="match status" value="1"/>
</dbReference>
<name>A0A3N4ZAE2_9MICO</name>
<dbReference type="Gene3D" id="3.30.530.20">
    <property type="match status" value="1"/>
</dbReference>
<keyword evidence="5" id="KW-1185">Reference proteome</keyword>
<feature type="domain" description="DUF1731" evidence="3">
    <location>
        <begin position="450"/>
        <end position="498"/>
    </location>
</feature>
<reference evidence="4 5" key="1">
    <citation type="submission" date="2018-11" db="EMBL/GenBank/DDBJ databases">
        <title>Sequencing the genomes of 1000 actinobacteria strains.</title>
        <authorList>
            <person name="Klenk H.-P."/>
        </authorList>
    </citation>
    <scope>NUCLEOTIDE SEQUENCE [LARGE SCALE GENOMIC DNA]</scope>
    <source>
        <strain evidence="4 5">DSM 14418</strain>
    </source>
</reference>
<protein>
    <recommendedName>
        <fullName evidence="6">TIGR01777 family protein</fullName>
    </recommendedName>
</protein>
<evidence type="ECO:0008006" key="6">
    <source>
        <dbReference type="Google" id="ProtNLM"/>
    </source>
</evidence>
<dbReference type="SUPFAM" id="SSF51735">
    <property type="entry name" value="NAD(P)-binding Rossmann-fold domains"/>
    <property type="match status" value="1"/>
</dbReference>
<evidence type="ECO:0000313" key="4">
    <source>
        <dbReference type="EMBL" id="RPF28896.1"/>
    </source>
</evidence>
<dbReference type="PANTHER" id="PTHR11092">
    <property type="entry name" value="SUGAR NUCLEOTIDE EPIMERASE RELATED"/>
    <property type="match status" value="1"/>
</dbReference>
<organism evidence="4 5">
    <name type="scientific">Georgenia muralis</name>
    <dbReference type="NCBI Taxonomy" id="154117"/>
    <lineage>
        <taxon>Bacteria</taxon>
        <taxon>Bacillati</taxon>
        <taxon>Actinomycetota</taxon>
        <taxon>Actinomycetes</taxon>
        <taxon>Micrococcales</taxon>
        <taxon>Bogoriellaceae</taxon>
        <taxon>Georgenia</taxon>
    </lineage>
</organism>